<keyword evidence="2" id="KW-1185">Reference proteome</keyword>
<dbReference type="PANTHER" id="PTHR33206:SF1">
    <property type="entry name" value="DNA-DIRECTED DNA POLYMERASE"/>
    <property type="match status" value="1"/>
</dbReference>
<dbReference type="AlphaFoldDB" id="A0AAE0Y5B9"/>
<name>A0AAE0Y5B9_9GAST</name>
<dbReference type="PANTHER" id="PTHR33206">
    <property type="entry name" value="PROTEIN CBG10425"/>
    <property type="match status" value="1"/>
</dbReference>
<organism evidence="1 2">
    <name type="scientific">Elysia crispata</name>
    <name type="common">lettuce slug</name>
    <dbReference type="NCBI Taxonomy" id="231223"/>
    <lineage>
        <taxon>Eukaryota</taxon>
        <taxon>Metazoa</taxon>
        <taxon>Spiralia</taxon>
        <taxon>Lophotrochozoa</taxon>
        <taxon>Mollusca</taxon>
        <taxon>Gastropoda</taxon>
        <taxon>Heterobranchia</taxon>
        <taxon>Euthyneura</taxon>
        <taxon>Panpulmonata</taxon>
        <taxon>Sacoglossa</taxon>
        <taxon>Placobranchoidea</taxon>
        <taxon>Plakobranchidae</taxon>
        <taxon>Elysia</taxon>
    </lineage>
</organism>
<sequence>MAISTPKLKFFDITNFIAPGFSYAKYLAAYDEQKYFFPSLEKFDETSLSPREAFHSSLRKTDLSQENYEYLRQVRRKNGMSYLRDLLTWYNNKDTRAFIEVLEKPCDFHKTLRLDMLKDSVSIPGRTLRHLFTTMPRTHFFLSCA</sequence>
<comment type="caution">
    <text evidence="1">The sequence shown here is derived from an EMBL/GenBank/DDBJ whole genome shotgun (WGS) entry which is preliminary data.</text>
</comment>
<protein>
    <submittedName>
        <fullName evidence="1">Uncharacterized protein</fullName>
    </submittedName>
</protein>
<evidence type="ECO:0000313" key="2">
    <source>
        <dbReference type="Proteomes" id="UP001283361"/>
    </source>
</evidence>
<dbReference type="Proteomes" id="UP001283361">
    <property type="component" value="Unassembled WGS sequence"/>
</dbReference>
<proteinExistence type="predicted"/>
<reference evidence="1" key="1">
    <citation type="journal article" date="2023" name="G3 (Bethesda)">
        <title>A reference genome for the long-term kleptoplast-retaining sea slug Elysia crispata morphotype clarki.</title>
        <authorList>
            <person name="Eastman K.E."/>
            <person name="Pendleton A.L."/>
            <person name="Shaikh M.A."/>
            <person name="Suttiyut T."/>
            <person name="Ogas R."/>
            <person name="Tomko P."/>
            <person name="Gavelis G."/>
            <person name="Widhalm J.R."/>
            <person name="Wisecaver J.H."/>
        </authorList>
    </citation>
    <scope>NUCLEOTIDE SEQUENCE</scope>
    <source>
        <strain evidence="1">ECLA1</strain>
    </source>
</reference>
<gene>
    <name evidence="1" type="ORF">RRG08_063298</name>
</gene>
<accession>A0AAE0Y5B9</accession>
<evidence type="ECO:0000313" key="1">
    <source>
        <dbReference type="EMBL" id="KAK3733628.1"/>
    </source>
</evidence>
<dbReference type="EMBL" id="JAWDGP010006887">
    <property type="protein sequence ID" value="KAK3733628.1"/>
    <property type="molecule type" value="Genomic_DNA"/>
</dbReference>